<evidence type="ECO:0000313" key="3">
    <source>
        <dbReference type="Proteomes" id="UP001054889"/>
    </source>
</evidence>
<sequence>MQHYKFLVSRKWSKAVPRHLLILIVLCCDLCLLSPCPLLLIFLILLVLFLCFAFCLLLLGRSQLLHQTFEARLHIVVDALHCQVLGHVRRRHVRLLQQLTDGVEQLVGLDAEVHPGQEFEGLEAAVGHLDVLVHASPPDECRVQLLDVVGGEDDDPLAAARRPEPVDEVEQAGQRHLASGARRVLLLLVLVLGVLLRFSLLFLLVLVARAGEVQRAVDVLDDDDGLAGGLDEEAAEVGVGVDRRELDVVDVVAEVVGHGGDHGRLSRPRRAVQEVPALPRLADARVILLPVPERVKVGDDVSLLHGVHGERGESLGVLERDVAPRPAGEVGEELPLPVPDHGLAPLAPHVREVGVEDQVPVPVEEEEAVEAAVLLRGGAPPREPVGARRRLGVGGPPHPGALEVVGDLLPVGHAEHQLVGVVVLAAAAGLGAEVAHAAAGV</sequence>
<comment type="caution">
    <text evidence="2">The sequence shown here is derived from an EMBL/GenBank/DDBJ whole genome shotgun (WGS) entry which is preliminary data.</text>
</comment>
<evidence type="ECO:0000256" key="1">
    <source>
        <dbReference type="SAM" id="Phobius"/>
    </source>
</evidence>
<keyword evidence="3" id="KW-1185">Reference proteome</keyword>
<keyword evidence="1" id="KW-1133">Transmembrane helix</keyword>
<reference evidence="2" key="2">
    <citation type="submission" date="2021-12" db="EMBL/GenBank/DDBJ databases">
        <title>Resequencing data analysis of finger millet.</title>
        <authorList>
            <person name="Hatakeyama M."/>
            <person name="Aluri S."/>
            <person name="Balachadran M.T."/>
            <person name="Sivarajan S.R."/>
            <person name="Poveda L."/>
            <person name="Shimizu-Inatsugi R."/>
            <person name="Schlapbach R."/>
            <person name="Sreeman S.M."/>
            <person name="Shimizu K.K."/>
        </authorList>
    </citation>
    <scope>NUCLEOTIDE SEQUENCE</scope>
</reference>
<keyword evidence="1" id="KW-0472">Membrane</keyword>
<name>A0AAV5CEE2_ELECO</name>
<dbReference type="Proteomes" id="UP001054889">
    <property type="component" value="Unassembled WGS sequence"/>
</dbReference>
<feature type="transmembrane region" description="Helical" evidence="1">
    <location>
        <begin position="184"/>
        <end position="208"/>
    </location>
</feature>
<accession>A0AAV5CEE2</accession>
<evidence type="ECO:0000313" key="2">
    <source>
        <dbReference type="EMBL" id="GJM96683.1"/>
    </source>
</evidence>
<feature type="transmembrane region" description="Helical" evidence="1">
    <location>
        <begin position="43"/>
        <end position="60"/>
    </location>
</feature>
<dbReference type="EMBL" id="BQKI01000006">
    <property type="protein sequence ID" value="GJM96683.1"/>
    <property type="molecule type" value="Genomic_DNA"/>
</dbReference>
<gene>
    <name evidence="2" type="primary">ga13545</name>
    <name evidence="2" type="ORF">PR202_ga13545</name>
</gene>
<reference evidence="2" key="1">
    <citation type="journal article" date="2018" name="DNA Res.">
        <title>Multiple hybrid de novo genome assembly of finger millet, an orphan allotetraploid crop.</title>
        <authorList>
            <person name="Hatakeyama M."/>
            <person name="Aluri S."/>
            <person name="Balachadran M.T."/>
            <person name="Sivarajan S.R."/>
            <person name="Patrignani A."/>
            <person name="Gruter S."/>
            <person name="Poveda L."/>
            <person name="Shimizu-Inatsugi R."/>
            <person name="Baeten J."/>
            <person name="Francoijs K.J."/>
            <person name="Nataraja K.N."/>
            <person name="Reddy Y.A.N."/>
            <person name="Phadnis S."/>
            <person name="Ravikumar R.L."/>
            <person name="Schlapbach R."/>
            <person name="Sreeman S.M."/>
            <person name="Shimizu K.K."/>
        </authorList>
    </citation>
    <scope>NUCLEOTIDE SEQUENCE</scope>
</reference>
<protein>
    <submittedName>
        <fullName evidence="2">Uncharacterized protein</fullName>
    </submittedName>
</protein>
<organism evidence="2 3">
    <name type="scientific">Eleusine coracana subsp. coracana</name>
    <dbReference type="NCBI Taxonomy" id="191504"/>
    <lineage>
        <taxon>Eukaryota</taxon>
        <taxon>Viridiplantae</taxon>
        <taxon>Streptophyta</taxon>
        <taxon>Embryophyta</taxon>
        <taxon>Tracheophyta</taxon>
        <taxon>Spermatophyta</taxon>
        <taxon>Magnoliopsida</taxon>
        <taxon>Liliopsida</taxon>
        <taxon>Poales</taxon>
        <taxon>Poaceae</taxon>
        <taxon>PACMAD clade</taxon>
        <taxon>Chloridoideae</taxon>
        <taxon>Cynodonteae</taxon>
        <taxon>Eleusininae</taxon>
        <taxon>Eleusine</taxon>
    </lineage>
</organism>
<proteinExistence type="predicted"/>
<dbReference type="AlphaFoldDB" id="A0AAV5CEE2"/>
<keyword evidence="1" id="KW-0812">Transmembrane</keyword>